<protein>
    <submittedName>
        <fullName evidence="1">Uncharacterized protein</fullName>
    </submittedName>
</protein>
<dbReference type="NCBIfam" id="NF041551">
    <property type="entry name" value="YlcI_YnfO_N"/>
    <property type="match status" value="1"/>
</dbReference>
<dbReference type="Proteomes" id="UP000607645">
    <property type="component" value="Unassembled WGS sequence"/>
</dbReference>
<comment type="caution">
    <text evidence="1">The sequence shown here is derived from an EMBL/GenBank/DDBJ whole genome shotgun (WGS) entry which is preliminary data.</text>
</comment>
<keyword evidence="2" id="KW-1185">Reference proteome</keyword>
<reference evidence="1" key="1">
    <citation type="submission" date="2020-08" db="EMBL/GenBank/DDBJ databases">
        <title>Genome public.</title>
        <authorList>
            <person name="Liu C."/>
            <person name="Sun Q."/>
        </authorList>
    </citation>
    <scope>NUCLEOTIDE SEQUENCE</scope>
    <source>
        <strain evidence="1">NSJ-52</strain>
    </source>
</reference>
<name>A0A8J6JF53_9FIRM</name>
<evidence type="ECO:0000313" key="1">
    <source>
        <dbReference type="EMBL" id="MBC5738461.1"/>
    </source>
</evidence>
<dbReference type="EMBL" id="JACOPQ010000015">
    <property type="protein sequence ID" value="MBC5738461.1"/>
    <property type="molecule type" value="Genomic_DNA"/>
</dbReference>
<accession>A0A8J6JF53</accession>
<organism evidence="1 2">
    <name type="scientific">Lawsonibacter faecis</name>
    <dbReference type="NCBI Taxonomy" id="2763052"/>
    <lineage>
        <taxon>Bacteria</taxon>
        <taxon>Bacillati</taxon>
        <taxon>Bacillota</taxon>
        <taxon>Clostridia</taxon>
        <taxon>Eubacteriales</taxon>
        <taxon>Oscillospiraceae</taxon>
        <taxon>Lawsonibacter</taxon>
    </lineage>
</organism>
<dbReference type="RefSeq" id="WP_155152302.1">
    <property type="nucleotide sequence ID" value="NZ_JACOPQ010000015.1"/>
</dbReference>
<evidence type="ECO:0000313" key="2">
    <source>
        <dbReference type="Proteomes" id="UP000607645"/>
    </source>
</evidence>
<dbReference type="AlphaFoldDB" id="A0A8J6JF53"/>
<proteinExistence type="predicted"/>
<sequence length="69" mass="7711">MSKKFKLPAVPKTTQKNVRFPNDVITLVEDAIKGTEVTFSAFVIEATRVALENLKETEEEDGRQSDAID</sequence>
<gene>
    <name evidence="1" type="ORF">H8S62_15725</name>
</gene>